<organism evidence="3 4">
    <name type="scientific">Paenibacillus albiflavus</name>
    <dbReference type="NCBI Taxonomy" id="2545760"/>
    <lineage>
        <taxon>Bacteria</taxon>
        <taxon>Bacillati</taxon>
        <taxon>Bacillota</taxon>
        <taxon>Bacilli</taxon>
        <taxon>Bacillales</taxon>
        <taxon>Paenibacillaceae</taxon>
        <taxon>Paenibacillus</taxon>
    </lineage>
</organism>
<accession>A0A4R4EIM7</accession>
<dbReference type="SUPFAM" id="SSF64182">
    <property type="entry name" value="DHH phosphoesterases"/>
    <property type="match status" value="1"/>
</dbReference>
<dbReference type="GO" id="GO:0003676">
    <property type="term" value="F:nucleic acid binding"/>
    <property type="evidence" value="ECO:0007669"/>
    <property type="project" value="InterPro"/>
</dbReference>
<dbReference type="PANTHER" id="PTHR47618:SF1">
    <property type="entry name" value="BIFUNCTIONAL OLIGORIBONUCLEASE AND PAP PHOSPHATASE NRNA"/>
    <property type="match status" value="1"/>
</dbReference>
<gene>
    <name evidence="3" type="ORF">E0485_03855</name>
</gene>
<evidence type="ECO:0000313" key="3">
    <source>
        <dbReference type="EMBL" id="TCZ80006.1"/>
    </source>
</evidence>
<reference evidence="3 4" key="1">
    <citation type="submission" date="2019-03" db="EMBL/GenBank/DDBJ databases">
        <authorList>
            <person name="Kim M.K.M."/>
        </authorList>
    </citation>
    <scope>NUCLEOTIDE SEQUENCE [LARGE SCALE GENOMIC DNA]</scope>
    <source>
        <strain evidence="3 4">18JY21-1</strain>
    </source>
</reference>
<dbReference type="InterPro" id="IPR038763">
    <property type="entry name" value="DHH_sf"/>
</dbReference>
<dbReference type="InterPro" id="IPR051319">
    <property type="entry name" value="Oligoribo/pAp-PDE_c-di-AMP_PDE"/>
</dbReference>
<evidence type="ECO:0000313" key="4">
    <source>
        <dbReference type="Proteomes" id="UP000295418"/>
    </source>
</evidence>
<evidence type="ECO:0000259" key="2">
    <source>
        <dbReference type="Pfam" id="PF02272"/>
    </source>
</evidence>
<dbReference type="Gene3D" id="3.90.1640.10">
    <property type="entry name" value="inorganic pyrophosphatase (n-terminal core)"/>
    <property type="match status" value="1"/>
</dbReference>
<feature type="domain" description="DHHA1" evidence="2">
    <location>
        <begin position="239"/>
        <end position="325"/>
    </location>
</feature>
<dbReference type="Pfam" id="PF01368">
    <property type="entry name" value="DHH"/>
    <property type="match status" value="1"/>
</dbReference>
<dbReference type="PANTHER" id="PTHR47618">
    <property type="entry name" value="BIFUNCTIONAL OLIGORIBONUCLEASE AND PAP PHOSPHATASE NRNA"/>
    <property type="match status" value="1"/>
</dbReference>
<sequence>MITYDGKEYEPSLLKVGKFILDHDHFLVVAHIQPDGDAVASTAAMGWILKQLGKHYTMVNENSMPEKFLFLPGVVDIISGTSSMERKFSSVIALDCADYSRVGSIQGLIAEDAHILNIDHHPTNDYYGKCQVIKADAAATVEILYDLACLLELKLDRDFANLIYAGLLTDTGGFRYASTTSKVLKMAARLLELGAKGPELANLLLERMTYEQVSLLQQTLPTLQFTPDRRIAWIVVTSELIEGAGASNEDLDGLINYPRNVEGVEVGLLIKQRGDMEYKVSFRSAGLVDVALIAKGFGGGGHVRASGCTIQGQVEDIIKQLIQEVGKQLQ</sequence>
<dbReference type="RefSeq" id="WP_132416653.1">
    <property type="nucleotide sequence ID" value="NZ_SKFG01000002.1"/>
</dbReference>
<dbReference type="Gene3D" id="3.10.310.30">
    <property type="match status" value="1"/>
</dbReference>
<dbReference type="Pfam" id="PF02272">
    <property type="entry name" value="DHHA1"/>
    <property type="match status" value="1"/>
</dbReference>
<dbReference type="InterPro" id="IPR003156">
    <property type="entry name" value="DHHA1_dom"/>
</dbReference>
<dbReference type="AlphaFoldDB" id="A0A4R4EIM7"/>
<dbReference type="OrthoDB" id="9803668at2"/>
<protein>
    <submittedName>
        <fullName evidence="3">Bifunctional oligoribonuclease/PAP phosphatase NrnA</fullName>
    </submittedName>
</protein>
<dbReference type="EMBL" id="SKFG01000002">
    <property type="protein sequence ID" value="TCZ80006.1"/>
    <property type="molecule type" value="Genomic_DNA"/>
</dbReference>
<evidence type="ECO:0000259" key="1">
    <source>
        <dbReference type="Pfam" id="PF01368"/>
    </source>
</evidence>
<keyword evidence="4" id="KW-1185">Reference proteome</keyword>
<name>A0A4R4EIM7_9BACL</name>
<dbReference type="Proteomes" id="UP000295418">
    <property type="component" value="Unassembled WGS sequence"/>
</dbReference>
<feature type="domain" description="DDH" evidence="1">
    <location>
        <begin position="26"/>
        <end position="166"/>
    </location>
</feature>
<dbReference type="InterPro" id="IPR001667">
    <property type="entry name" value="DDH_dom"/>
</dbReference>
<comment type="caution">
    <text evidence="3">The sequence shown here is derived from an EMBL/GenBank/DDBJ whole genome shotgun (WGS) entry which is preliminary data.</text>
</comment>
<proteinExistence type="predicted"/>